<dbReference type="OrthoDB" id="5662850at2"/>
<feature type="compositionally biased region" description="Basic and acidic residues" evidence="1">
    <location>
        <begin position="9"/>
        <end position="19"/>
    </location>
</feature>
<reference evidence="2" key="1">
    <citation type="submission" date="2015-09" db="EMBL/GenBank/DDBJ databases">
        <title>Draft Genome Sequences of Two Novel Amoeba-resistant Intranuclear Bacteria, Candidatus Berkiella cookevillensis and Candidatus Berkiella aquae.</title>
        <authorList>
            <person name="Mehari Y.T."/>
            <person name="Arivett B.A."/>
            <person name="Farone A.L."/>
            <person name="Gunderson J.H."/>
            <person name="Farone M.B."/>
        </authorList>
    </citation>
    <scope>NUCLEOTIDE SEQUENCE [LARGE SCALE GENOMIC DNA]</scope>
    <source>
        <strain evidence="2">CC99</strain>
    </source>
</reference>
<evidence type="ECO:0000256" key="1">
    <source>
        <dbReference type="SAM" id="MobiDB-lite"/>
    </source>
</evidence>
<organism evidence="2">
    <name type="scientific">Candidatus Berkiella cookevillensis</name>
    <dbReference type="NCBI Taxonomy" id="437022"/>
    <lineage>
        <taxon>Bacteria</taxon>
        <taxon>Pseudomonadati</taxon>
        <taxon>Pseudomonadota</taxon>
        <taxon>Gammaproteobacteria</taxon>
        <taxon>Candidatus Berkiellales</taxon>
        <taxon>Candidatus Berkiellaceae</taxon>
        <taxon>Candidatus Berkiella</taxon>
    </lineage>
</organism>
<dbReference type="STRING" id="437022.CC99x_00619"/>
<name>A0A0Q9YGE0_9GAMM</name>
<feature type="region of interest" description="Disordered" evidence="1">
    <location>
        <begin position="1"/>
        <end position="31"/>
    </location>
</feature>
<sequence length="467" mass="52697">MLNFSESAVVEKKGNDCTKRKAKQAGDSAARRGYKRATEAKLAKHGYNKEEIKIYYEGYDSYKISESEREIKRANTVGYSLARNGGKQATVEELVNRGYTLEQIAAYHKGYDGCVISESERKIKRAKAAGYGAAKKKCKRATEEKLVNRGYTPEQIAAYHEGYDGCVIPESERKIKRAKAAGYGAAKKKYKRTTEEKLVNRGYTPEQIAAYHEGYDGCVIPESERKIRRVKAAGYSAAKKKYKRATAAGCGAARRGYKRATEAKLAKHGYNEEEIRVYYESYDSYKISESERKIKRANTVGYNLARNGGKQATTEELANRGYTLEQIAAYHQGYDGCVISESERKIRRAKAAGYGAAKKKSKRATEEKLVNRGYTPEQIAAYYKEYDSCTKAYKKYDETLEMNASSNIVERIEGELDVNKEDVNSFGVKEKDLVLWLFKEIESMNAKRVRGNNSACELLPSLKRKKL</sequence>
<comment type="caution">
    <text evidence="2">The sequence shown here is derived from an EMBL/GenBank/DDBJ whole genome shotgun (WGS) entry which is preliminary data.</text>
</comment>
<evidence type="ECO:0000313" key="3">
    <source>
        <dbReference type="EMBL" id="MCS5707603.1"/>
    </source>
</evidence>
<gene>
    <name evidence="3" type="ORF">CC99x_001655</name>
    <name evidence="2" type="ORF">CC99x_00619</name>
</gene>
<dbReference type="EMBL" id="LKHV01000002">
    <property type="protein sequence ID" value="KRG19606.1"/>
    <property type="molecule type" value="Genomic_DNA"/>
</dbReference>
<protein>
    <submittedName>
        <fullName evidence="2">Uncharacterized protein</fullName>
    </submittedName>
</protein>
<reference evidence="3" key="2">
    <citation type="journal article" date="2016" name="Genome Announc.">
        <title>Draft Genome Sequences of Two Novel Amoeba-Resistant Intranuclear Bacteria, 'Candidatus Berkiella cookevillensis' and 'Candidatus Berkiella aquae'.</title>
        <authorList>
            <person name="Mehari Y.T."/>
            <person name="Arivett B.A."/>
            <person name="Farone A.L."/>
            <person name="Gunderson J.H."/>
            <person name="Farone M.B."/>
        </authorList>
    </citation>
    <scope>NUCLEOTIDE SEQUENCE</scope>
    <source>
        <strain evidence="3">CC99</strain>
    </source>
</reference>
<dbReference type="AlphaFoldDB" id="A0A0Q9YGE0"/>
<dbReference type="Proteomes" id="UP000051494">
    <property type="component" value="Unassembled WGS sequence"/>
</dbReference>
<dbReference type="EMBL" id="LKHV02000001">
    <property type="protein sequence ID" value="MCS5707603.1"/>
    <property type="molecule type" value="Genomic_DNA"/>
</dbReference>
<reference evidence="3" key="3">
    <citation type="submission" date="2021-06" db="EMBL/GenBank/DDBJ databases">
        <title>Genomic Description and Analysis of Intracellular Bacteria, Candidatus Berkiella cookevillensis and Candidatus Berkiella aquae.</title>
        <authorList>
            <person name="Kidane D.T."/>
            <person name="Mehari Y.T."/>
            <person name="Rice F.C."/>
            <person name="Arivett B.A."/>
            <person name="Farone A.L."/>
            <person name="Berk S.G."/>
            <person name="Farone M.B."/>
        </authorList>
    </citation>
    <scope>NUCLEOTIDE SEQUENCE</scope>
    <source>
        <strain evidence="3">CC99</strain>
    </source>
</reference>
<dbReference type="RefSeq" id="WP_057623540.1">
    <property type="nucleotide sequence ID" value="NZ_LKHV02000001.1"/>
</dbReference>
<evidence type="ECO:0000313" key="4">
    <source>
        <dbReference type="Proteomes" id="UP000051494"/>
    </source>
</evidence>
<evidence type="ECO:0000313" key="2">
    <source>
        <dbReference type="EMBL" id="KRG19606.1"/>
    </source>
</evidence>
<proteinExistence type="predicted"/>
<accession>A0A0Q9YGE0</accession>
<keyword evidence="4" id="KW-1185">Reference proteome</keyword>
<dbReference type="PATRIC" id="fig|1590042.3.peg.637"/>